<dbReference type="InterPro" id="IPR023393">
    <property type="entry name" value="START-like_dom_sf"/>
</dbReference>
<name>A0ABT1A4X9_9PSEU</name>
<gene>
    <name evidence="1" type="ORF">KDL28_23660</name>
</gene>
<comment type="caution">
    <text evidence="1">The sequence shown here is derived from an EMBL/GenBank/DDBJ whole genome shotgun (WGS) entry which is preliminary data.</text>
</comment>
<evidence type="ECO:0000313" key="1">
    <source>
        <dbReference type="EMBL" id="MCO1658062.1"/>
    </source>
</evidence>
<evidence type="ECO:0000313" key="2">
    <source>
        <dbReference type="Proteomes" id="UP001165283"/>
    </source>
</evidence>
<dbReference type="EMBL" id="JAGSOV010000050">
    <property type="protein sequence ID" value="MCO1658062.1"/>
    <property type="molecule type" value="Genomic_DNA"/>
</dbReference>
<accession>A0ABT1A4X9</accession>
<sequence>MAVRRETAADAEAVWRVLADGWLYPSWVVGASRMRDVDEGWPAVGTMLHHSVGAWPALINDTTSVTGCVPGRELMLRGRLWPLGEADIRLRLEPNGDAGGGCTITMEEDVASGPTKLLPKPVRTAMIVPRNVEALRRLIYLAEGRSR</sequence>
<dbReference type="SUPFAM" id="SSF55961">
    <property type="entry name" value="Bet v1-like"/>
    <property type="match status" value="1"/>
</dbReference>
<organism evidence="1 2">
    <name type="scientific">Pseudonocardia humida</name>
    <dbReference type="NCBI Taxonomy" id="2800819"/>
    <lineage>
        <taxon>Bacteria</taxon>
        <taxon>Bacillati</taxon>
        <taxon>Actinomycetota</taxon>
        <taxon>Actinomycetes</taxon>
        <taxon>Pseudonocardiales</taxon>
        <taxon>Pseudonocardiaceae</taxon>
        <taxon>Pseudonocardia</taxon>
    </lineage>
</organism>
<dbReference type="CDD" id="cd07812">
    <property type="entry name" value="SRPBCC"/>
    <property type="match status" value="1"/>
</dbReference>
<protein>
    <submittedName>
        <fullName evidence="1">SRPBCC family protein</fullName>
    </submittedName>
</protein>
<dbReference type="Gene3D" id="3.30.530.20">
    <property type="match status" value="1"/>
</dbReference>
<dbReference type="Proteomes" id="UP001165283">
    <property type="component" value="Unassembled WGS sequence"/>
</dbReference>
<proteinExistence type="predicted"/>
<dbReference type="InterPro" id="IPR019587">
    <property type="entry name" value="Polyketide_cyclase/dehydratase"/>
</dbReference>
<reference evidence="1" key="1">
    <citation type="submission" date="2021-04" db="EMBL/GenBank/DDBJ databases">
        <title>Pseudonocardia sp. nov., isolated from sandy soil of mangrove forest.</title>
        <authorList>
            <person name="Zan Z."/>
            <person name="Huang R."/>
            <person name="Liu W."/>
        </authorList>
    </citation>
    <scope>NUCLEOTIDE SEQUENCE</scope>
    <source>
        <strain evidence="1">S2-4</strain>
    </source>
</reference>
<keyword evidence="2" id="KW-1185">Reference proteome</keyword>
<dbReference type="Pfam" id="PF10604">
    <property type="entry name" value="Polyketide_cyc2"/>
    <property type="match status" value="1"/>
</dbReference>